<dbReference type="PANTHER" id="PTHR46437:SF1">
    <property type="entry name" value="MORN REPEAT-CONTAINING PROTEIN 5"/>
    <property type="match status" value="1"/>
</dbReference>
<dbReference type="Gene3D" id="2.20.110.10">
    <property type="entry name" value="Histone H3 K4-specific methyltransferase SET7/9 N-terminal domain"/>
    <property type="match status" value="1"/>
</dbReference>
<keyword evidence="8" id="KW-1185">Reference proteome</keyword>
<evidence type="ECO:0000313" key="8">
    <source>
        <dbReference type="Proteomes" id="UP001174909"/>
    </source>
</evidence>
<dbReference type="Pfam" id="PF02493">
    <property type="entry name" value="MORN"/>
    <property type="match status" value="2"/>
</dbReference>
<comment type="subcellular location">
    <subcellularLocation>
        <location evidence="1">Cell projection</location>
        <location evidence="1">Cilium</location>
        <location evidence="1">Flagellum</location>
    </subcellularLocation>
</comment>
<evidence type="ECO:0000256" key="4">
    <source>
        <dbReference type="ARBA" id="ARBA00022846"/>
    </source>
</evidence>
<dbReference type="AlphaFoldDB" id="A0AA35S3L8"/>
<gene>
    <name evidence="7" type="ORF">GBAR_LOCUS13362</name>
</gene>
<evidence type="ECO:0000256" key="6">
    <source>
        <dbReference type="ARBA" id="ARBA00023273"/>
    </source>
</evidence>
<accession>A0AA35S3L8</accession>
<comment type="caution">
    <text evidence="7">The sequence shown here is derived from an EMBL/GenBank/DDBJ whole genome shotgun (WGS) entry which is preliminary data.</text>
</comment>
<evidence type="ECO:0000256" key="5">
    <source>
        <dbReference type="ARBA" id="ARBA00023069"/>
    </source>
</evidence>
<dbReference type="GO" id="GO:0031514">
    <property type="term" value="C:motile cilium"/>
    <property type="evidence" value="ECO:0007669"/>
    <property type="project" value="UniProtKB-SubCell"/>
</dbReference>
<name>A0AA35S3L8_GEOBA</name>
<dbReference type="PANTHER" id="PTHR46437">
    <property type="entry name" value="MORN REPEAT-CONTAINING PROTEIN 5"/>
    <property type="match status" value="1"/>
</dbReference>
<sequence>MATTGGNAGSQYKGPLKNGRMEGRAEYVFPSGTKYIGNMEDGMFHGRGTLYFPNGGKFEAEWERGRAVGSSGSGGQLTFRDGLQYQETDWRYCDRIDRRFWTEICHGIKPAGRTQLTDRRPEVEIPLGWYDCGDGLYNPQNRMVYSHNMTFLRNADIDEHEWIVGTCRKGVTPEEQFNH</sequence>
<dbReference type="EMBL" id="CASHTH010001979">
    <property type="protein sequence ID" value="CAI8022828.1"/>
    <property type="molecule type" value="Genomic_DNA"/>
</dbReference>
<proteinExistence type="predicted"/>
<dbReference type="Proteomes" id="UP001174909">
    <property type="component" value="Unassembled WGS sequence"/>
</dbReference>
<dbReference type="InterPro" id="IPR003409">
    <property type="entry name" value="MORN"/>
</dbReference>
<protein>
    <recommendedName>
        <fullName evidence="2">MORN repeat-containing protein 5</fullName>
    </recommendedName>
</protein>
<evidence type="ECO:0000256" key="3">
    <source>
        <dbReference type="ARBA" id="ARBA00022737"/>
    </source>
</evidence>
<dbReference type="InterPro" id="IPR042814">
    <property type="entry name" value="Morn5"/>
</dbReference>
<keyword evidence="4" id="KW-0282">Flagellum</keyword>
<reference evidence="7" key="1">
    <citation type="submission" date="2023-03" db="EMBL/GenBank/DDBJ databases">
        <authorList>
            <person name="Steffen K."/>
            <person name="Cardenas P."/>
        </authorList>
    </citation>
    <scope>NUCLEOTIDE SEQUENCE</scope>
</reference>
<keyword evidence="5" id="KW-0969">Cilium</keyword>
<evidence type="ECO:0000313" key="7">
    <source>
        <dbReference type="EMBL" id="CAI8022828.1"/>
    </source>
</evidence>
<evidence type="ECO:0000256" key="2">
    <source>
        <dbReference type="ARBA" id="ARBA00016322"/>
    </source>
</evidence>
<dbReference type="SMART" id="SM00698">
    <property type="entry name" value="MORN"/>
    <property type="match status" value="2"/>
</dbReference>
<keyword evidence="6" id="KW-0966">Cell projection</keyword>
<dbReference type="SUPFAM" id="SSF82185">
    <property type="entry name" value="Histone H3 K4-specific methyltransferase SET7/9 N-terminal domain"/>
    <property type="match status" value="1"/>
</dbReference>
<organism evidence="7 8">
    <name type="scientific">Geodia barretti</name>
    <name type="common">Barrett's horny sponge</name>
    <dbReference type="NCBI Taxonomy" id="519541"/>
    <lineage>
        <taxon>Eukaryota</taxon>
        <taxon>Metazoa</taxon>
        <taxon>Porifera</taxon>
        <taxon>Demospongiae</taxon>
        <taxon>Heteroscleromorpha</taxon>
        <taxon>Tetractinellida</taxon>
        <taxon>Astrophorina</taxon>
        <taxon>Geodiidae</taxon>
        <taxon>Geodia</taxon>
    </lineage>
</organism>
<keyword evidence="3" id="KW-0677">Repeat</keyword>
<evidence type="ECO:0000256" key="1">
    <source>
        <dbReference type="ARBA" id="ARBA00004230"/>
    </source>
</evidence>